<dbReference type="RefSeq" id="WP_126352366.1">
    <property type="nucleotide sequence ID" value="NZ_CP086381.1"/>
</dbReference>
<reference evidence="2 3" key="1">
    <citation type="submission" date="2018-12" db="EMBL/GenBank/DDBJ databases">
        <title>Deinococcus radiophilus ATCC 27603 genome sequencing and assembly.</title>
        <authorList>
            <person name="Maclea K.S."/>
            <person name="Maynard C.R."/>
        </authorList>
    </citation>
    <scope>NUCLEOTIDE SEQUENCE [LARGE SCALE GENOMIC DNA]</scope>
    <source>
        <strain evidence="2 3">ATCC 27603</strain>
    </source>
</reference>
<gene>
    <name evidence="2" type="ORF">EJ104_08845</name>
</gene>
<evidence type="ECO:0000313" key="2">
    <source>
        <dbReference type="EMBL" id="RTR26093.1"/>
    </source>
</evidence>
<evidence type="ECO:0000313" key="3">
    <source>
        <dbReference type="Proteomes" id="UP000277766"/>
    </source>
</evidence>
<organism evidence="2 3">
    <name type="scientific">Deinococcus radiophilus</name>
    <dbReference type="NCBI Taxonomy" id="32062"/>
    <lineage>
        <taxon>Bacteria</taxon>
        <taxon>Thermotogati</taxon>
        <taxon>Deinococcota</taxon>
        <taxon>Deinococci</taxon>
        <taxon>Deinococcales</taxon>
        <taxon>Deinococcaceae</taxon>
        <taxon>Deinococcus</taxon>
    </lineage>
</organism>
<dbReference type="PANTHER" id="PTHR13887:SF41">
    <property type="entry name" value="THIOREDOXIN SUPERFAMILY PROTEIN"/>
    <property type="match status" value="1"/>
</dbReference>
<accession>A0A431VSL2</accession>
<dbReference type="GO" id="GO:0016491">
    <property type="term" value="F:oxidoreductase activity"/>
    <property type="evidence" value="ECO:0007669"/>
    <property type="project" value="InterPro"/>
</dbReference>
<dbReference type="Proteomes" id="UP000277766">
    <property type="component" value="Unassembled WGS sequence"/>
</dbReference>
<sequence>MHTLYFDFLCPYAWRGLELAQALGGPELFTLRHFSLVEGNHHDNAAGLSWRLTDQDPGADGGSGSLSHQRPSLNAFLTAQAARLLGKEAEWAYTLALFRLHHEQEQPLEETTFTRAAQEAGLELAAWQHARGDIAGLKQALRADLDTAAEVGVQGTPTFVLDSGEAAYFRFEELTREASEAQRRWELYCAVLRDNSRIGTIKRARHRPA</sequence>
<dbReference type="InterPro" id="IPR001853">
    <property type="entry name" value="DSBA-like_thioredoxin_dom"/>
</dbReference>
<dbReference type="PANTHER" id="PTHR13887">
    <property type="entry name" value="GLUTATHIONE S-TRANSFERASE KAPPA"/>
    <property type="match status" value="1"/>
</dbReference>
<dbReference type="AlphaFoldDB" id="A0A431VSL2"/>
<keyword evidence="3" id="KW-1185">Reference proteome</keyword>
<dbReference type="OrthoDB" id="69280at2"/>
<protein>
    <submittedName>
        <fullName evidence="2">Disulfide bond formation protein DsbA</fullName>
    </submittedName>
</protein>
<feature type="domain" description="DSBA-like thioredoxin" evidence="1">
    <location>
        <begin position="4"/>
        <end position="163"/>
    </location>
</feature>
<dbReference type="Gene3D" id="3.40.30.10">
    <property type="entry name" value="Glutaredoxin"/>
    <property type="match status" value="1"/>
</dbReference>
<proteinExistence type="predicted"/>
<dbReference type="SUPFAM" id="SSF52833">
    <property type="entry name" value="Thioredoxin-like"/>
    <property type="match status" value="1"/>
</dbReference>
<comment type="caution">
    <text evidence="2">The sequence shown here is derived from an EMBL/GenBank/DDBJ whole genome shotgun (WGS) entry which is preliminary data.</text>
</comment>
<dbReference type="Pfam" id="PF01323">
    <property type="entry name" value="DSBA"/>
    <property type="match status" value="1"/>
</dbReference>
<name>A0A431VSL2_9DEIO</name>
<dbReference type="EMBL" id="RXPE01000018">
    <property type="protein sequence ID" value="RTR26093.1"/>
    <property type="molecule type" value="Genomic_DNA"/>
</dbReference>
<evidence type="ECO:0000259" key="1">
    <source>
        <dbReference type="Pfam" id="PF01323"/>
    </source>
</evidence>
<dbReference type="InterPro" id="IPR036249">
    <property type="entry name" value="Thioredoxin-like_sf"/>
</dbReference>